<reference evidence="1" key="1">
    <citation type="submission" date="2020-03" db="EMBL/GenBank/DDBJ databases">
        <title>Site-based positive gene gene selection in Geosmithia morbida across the United States reveals a broad range of putative effectors and factors for local host and environmental adapation.</title>
        <authorList>
            <person name="Onufrak A."/>
            <person name="Murdoch R.W."/>
            <person name="Gazis R."/>
            <person name="Huff M."/>
            <person name="Staton M."/>
            <person name="Klingeman W."/>
            <person name="Hadziabdic D."/>
        </authorList>
    </citation>
    <scope>NUCLEOTIDE SEQUENCE</scope>
    <source>
        <strain evidence="1">1262</strain>
    </source>
</reference>
<dbReference type="RefSeq" id="XP_035324575.1">
    <property type="nucleotide sequence ID" value="XM_035463151.1"/>
</dbReference>
<evidence type="ECO:0000313" key="2">
    <source>
        <dbReference type="Proteomes" id="UP000749293"/>
    </source>
</evidence>
<sequence>MSKGPGDLGLHLQLRALRPNAASQIQTLLSNIEKTYPKCDAEPILLELLDPYLALGQELRFKNKPTEAIKAYVKGLKGVRYKIVANPPLDEKGKLQFEVTRWGMPDRLVFMTLLRIHDAYLKLAPELCPAVRGYAETAYTIIAGESDTFNTVTELLKGR</sequence>
<organism evidence="1 2">
    <name type="scientific">Geosmithia morbida</name>
    <dbReference type="NCBI Taxonomy" id="1094350"/>
    <lineage>
        <taxon>Eukaryota</taxon>
        <taxon>Fungi</taxon>
        <taxon>Dikarya</taxon>
        <taxon>Ascomycota</taxon>
        <taxon>Pezizomycotina</taxon>
        <taxon>Sordariomycetes</taxon>
        <taxon>Hypocreomycetidae</taxon>
        <taxon>Hypocreales</taxon>
        <taxon>Bionectriaceae</taxon>
        <taxon>Geosmithia</taxon>
    </lineage>
</organism>
<dbReference type="GeneID" id="55967399"/>
<dbReference type="OrthoDB" id="1028014at2759"/>
<evidence type="ECO:0000313" key="1">
    <source>
        <dbReference type="EMBL" id="KAF4125923.1"/>
    </source>
</evidence>
<proteinExistence type="predicted"/>
<comment type="caution">
    <text evidence="1">The sequence shown here is derived from an EMBL/GenBank/DDBJ whole genome shotgun (WGS) entry which is preliminary data.</text>
</comment>
<dbReference type="Proteomes" id="UP000749293">
    <property type="component" value="Unassembled WGS sequence"/>
</dbReference>
<keyword evidence="2" id="KW-1185">Reference proteome</keyword>
<protein>
    <submittedName>
        <fullName evidence="1">SET protein</fullName>
    </submittedName>
</protein>
<accession>A0A9P4Z284</accession>
<dbReference type="AlphaFoldDB" id="A0A9P4Z284"/>
<gene>
    <name evidence="1" type="ORF">GMORB2_1169</name>
</gene>
<dbReference type="EMBL" id="JAANYQ010000002">
    <property type="protein sequence ID" value="KAF4125923.1"/>
    <property type="molecule type" value="Genomic_DNA"/>
</dbReference>
<name>A0A9P4Z284_9HYPO</name>